<dbReference type="HOGENOM" id="CLU_3230096_0_0_0"/>
<reference evidence="2" key="1">
    <citation type="journal article" date="2015" name="PeerJ">
        <title>First genomic representation of candidate bacterial phylum KSB3 points to enhanced environmental sensing as a trigger of wastewater bulking.</title>
        <authorList>
            <person name="Sekiguchi Y."/>
            <person name="Ohashi A."/>
            <person name="Parks D.H."/>
            <person name="Yamauchi T."/>
            <person name="Tyson G.W."/>
            <person name="Hugenholtz P."/>
        </authorList>
    </citation>
    <scope>NUCLEOTIDE SEQUENCE [LARGE SCALE GENOMIC DNA]</scope>
</reference>
<gene>
    <name evidence="2" type="ORF">U27_05835</name>
</gene>
<feature type="compositionally biased region" description="Polar residues" evidence="1">
    <location>
        <begin position="34"/>
        <end position="43"/>
    </location>
</feature>
<dbReference type="AlphaFoldDB" id="A0A081C2Q5"/>
<organism evidence="2">
    <name type="scientific">Vecturithrix granuli</name>
    <dbReference type="NCBI Taxonomy" id="1499967"/>
    <lineage>
        <taxon>Bacteria</taxon>
        <taxon>Candidatus Moduliflexota</taxon>
        <taxon>Candidatus Vecturitrichia</taxon>
        <taxon>Candidatus Vecturitrichales</taxon>
        <taxon>Candidatus Vecturitrichaceae</taxon>
        <taxon>Candidatus Vecturithrix</taxon>
    </lineage>
</organism>
<protein>
    <submittedName>
        <fullName evidence="2">Uncharacterized protein</fullName>
    </submittedName>
</protein>
<keyword evidence="3" id="KW-1185">Reference proteome</keyword>
<feature type="region of interest" description="Disordered" evidence="1">
    <location>
        <begin position="21"/>
        <end position="43"/>
    </location>
</feature>
<evidence type="ECO:0000313" key="3">
    <source>
        <dbReference type="Proteomes" id="UP000030661"/>
    </source>
</evidence>
<name>A0A081C2Q5_VECG1</name>
<accession>A0A081C2Q5</accession>
<dbReference type="Proteomes" id="UP000030661">
    <property type="component" value="Unassembled WGS sequence"/>
</dbReference>
<evidence type="ECO:0000313" key="2">
    <source>
        <dbReference type="EMBL" id="GAK58860.1"/>
    </source>
</evidence>
<evidence type="ECO:0000256" key="1">
    <source>
        <dbReference type="SAM" id="MobiDB-lite"/>
    </source>
</evidence>
<sequence>MNCDGKVYTNFDDPEDIEFPGGSGHIKCKENRHGNNNNPFSQK</sequence>
<dbReference type="EMBL" id="DF820468">
    <property type="protein sequence ID" value="GAK58860.1"/>
    <property type="molecule type" value="Genomic_DNA"/>
</dbReference>
<proteinExistence type="predicted"/>